<protein>
    <submittedName>
        <fullName evidence="2">HD domain-containing protein</fullName>
    </submittedName>
</protein>
<dbReference type="Pfam" id="PF00300">
    <property type="entry name" value="His_Phos_1"/>
    <property type="match status" value="1"/>
</dbReference>
<dbReference type="SUPFAM" id="SSF53254">
    <property type="entry name" value="Phosphoglycerate mutase-like"/>
    <property type="match status" value="1"/>
</dbReference>
<organism evidence="2 3">
    <name type="scientific">Klebsiella indica</name>
    <dbReference type="NCBI Taxonomy" id="2582917"/>
    <lineage>
        <taxon>Bacteria</taxon>
        <taxon>Pseudomonadati</taxon>
        <taxon>Pseudomonadota</taxon>
        <taxon>Gammaproteobacteria</taxon>
        <taxon>Enterobacterales</taxon>
        <taxon>Enterobacteriaceae</taxon>
        <taxon>Klebsiella/Raoultella group</taxon>
        <taxon>Klebsiella</taxon>
    </lineage>
</organism>
<dbReference type="InterPro" id="IPR029033">
    <property type="entry name" value="His_PPase_superfam"/>
</dbReference>
<dbReference type="InterPro" id="IPR003607">
    <property type="entry name" value="HD/PDEase_dom"/>
</dbReference>
<dbReference type="InterPro" id="IPR050275">
    <property type="entry name" value="PGM_Phosphatase"/>
</dbReference>
<evidence type="ECO:0000313" key="3">
    <source>
        <dbReference type="Proteomes" id="UP000307430"/>
    </source>
</evidence>
<dbReference type="GO" id="GO:0005737">
    <property type="term" value="C:cytoplasm"/>
    <property type="evidence" value="ECO:0007669"/>
    <property type="project" value="TreeGrafter"/>
</dbReference>
<feature type="domain" description="HD/PDEase" evidence="1">
    <location>
        <begin position="214"/>
        <end position="321"/>
    </location>
</feature>
<dbReference type="PANTHER" id="PTHR48100">
    <property type="entry name" value="BROAD-SPECIFICITY PHOSPHATASE YOR283W-RELATED"/>
    <property type="match status" value="1"/>
</dbReference>
<dbReference type="SMART" id="SM00471">
    <property type="entry name" value="HDc"/>
    <property type="match status" value="1"/>
</dbReference>
<dbReference type="Pfam" id="PF01966">
    <property type="entry name" value="HD"/>
    <property type="match status" value="1"/>
</dbReference>
<evidence type="ECO:0000313" key="2">
    <source>
        <dbReference type="EMBL" id="TLV11519.1"/>
    </source>
</evidence>
<dbReference type="SUPFAM" id="SSF109604">
    <property type="entry name" value="HD-domain/PDEase-like"/>
    <property type="match status" value="1"/>
</dbReference>
<dbReference type="PANTHER" id="PTHR48100:SF1">
    <property type="entry name" value="HISTIDINE PHOSPHATASE FAMILY PROTEIN-RELATED"/>
    <property type="match status" value="1"/>
</dbReference>
<dbReference type="CDD" id="cd07067">
    <property type="entry name" value="HP_PGM_like"/>
    <property type="match status" value="1"/>
</dbReference>
<dbReference type="SMART" id="SM00855">
    <property type="entry name" value="PGAM"/>
    <property type="match status" value="1"/>
</dbReference>
<evidence type="ECO:0000259" key="1">
    <source>
        <dbReference type="SMART" id="SM00471"/>
    </source>
</evidence>
<comment type="caution">
    <text evidence="2">The sequence shown here is derived from an EMBL/GenBank/DDBJ whole genome shotgun (WGS) entry which is preliminary data.</text>
</comment>
<sequence length="357" mass="39864">MPGIFLVRHGRPQTPDNRRYCLGNGSDFPLAPEGLTQSSALIPCFSGMEYALYCSRLRRSRETAERLATGKRKISVSSGLDEIAVGEWEGMRFEAIRARYPELYARRGRNWALMPPGGESLDSGATRMETTLREIAEREGSDIVAITHEGAIRALLWKLMHLDPRHDALIRLPYGSITVLRYANGAFAVTATGKSPDDIPSDEEIRELWRLCATPEPVRAHSLAVCEEALRISTSLQRDGIILSPGRLRAAALLHDMARREGKSHPHKAAAILRARGYLQVARIVELHHDITLSEPISEAHVLFLADKRMYGTKKVTLQERFTASMGKCLTKDAVLAHDDRWQQALAIEKAITNRVK</sequence>
<keyword evidence="3" id="KW-1185">Reference proteome</keyword>
<dbReference type="GO" id="GO:0016791">
    <property type="term" value="F:phosphatase activity"/>
    <property type="evidence" value="ECO:0007669"/>
    <property type="project" value="TreeGrafter"/>
</dbReference>
<dbReference type="InterPro" id="IPR006674">
    <property type="entry name" value="HD_domain"/>
</dbReference>
<dbReference type="EMBL" id="VCHQ01000026">
    <property type="protein sequence ID" value="TLV11519.1"/>
    <property type="molecule type" value="Genomic_DNA"/>
</dbReference>
<gene>
    <name evidence="2" type="ORF">FE839_18170</name>
</gene>
<name>A0A5R9LDV8_9ENTR</name>
<reference evidence="2 3" key="1">
    <citation type="submission" date="2019-05" db="EMBL/GenBank/DDBJ databases">
        <title>Genome sequence of Klebsiella sp strain TOUT106.</title>
        <authorList>
            <person name="Rahi P."/>
            <person name="Chaudhari D."/>
        </authorList>
    </citation>
    <scope>NUCLEOTIDE SEQUENCE [LARGE SCALE GENOMIC DNA]</scope>
    <source>
        <strain evidence="2 3">TOUT106</strain>
    </source>
</reference>
<dbReference type="Gene3D" id="1.10.3210.10">
    <property type="entry name" value="Hypothetical protein af1432"/>
    <property type="match status" value="1"/>
</dbReference>
<dbReference type="InterPro" id="IPR013078">
    <property type="entry name" value="His_Pase_superF_clade-1"/>
</dbReference>
<dbReference type="Proteomes" id="UP000307430">
    <property type="component" value="Unassembled WGS sequence"/>
</dbReference>
<dbReference type="RefSeq" id="WP_138362185.1">
    <property type="nucleotide sequence ID" value="NZ_JBCIVH010000028.1"/>
</dbReference>
<dbReference type="AlphaFoldDB" id="A0A5R9LDV8"/>
<proteinExistence type="predicted"/>
<dbReference type="CDD" id="cd00077">
    <property type="entry name" value="HDc"/>
    <property type="match status" value="1"/>
</dbReference>
<accession>A0A5R9LDV8</accession>
<dbReference type="Gene3D" id="3.40.50.1240">
    <property type="entry name" value="Phosphoglycerate mutase-like"/>
    <property type="match status" value="1"/>
</dbReference>